<feature type="region of interest" description="Disordered" evidence="1">
    <location>
        <begin position="1"/>
        <end position="32"/>
    </location>
</feature>
<dbReference type="EMBL" id="AP005473">
    <property type="protein sequence ID" value="BAC57364.1"/>
    <property type="molecule type" value="Genomic_DNA"/>
</dbReference>
<reference evidence="4" key="4">
    <citation type="journal article" date="2008" name="Nucleic Acids Res.">
        <title>The rice annotation project database (RAP-DB): 2008 update.</title>
        <authorList>
            <consortium name="The rice annotation project (RAP)"/>
        </authorList>
    </citation>
    <scope>GENOME REANNOTATION</scope>
    <source>
        <strain evidence="4">cv. Nipponbare</strain>
    </source>
</reference>
<feature type="compositionally biased region" description="Basic and acidic residues" evidence="1">
    <location>
        <begin position="9"/>
        <end position="19"/>
    </location>
</feature>
<organism evidence="3">
    <name type="scientific">Oryza sativa subsp. japonica</name>
    <name type="common">Rice</name>
    <dbReference type="NCBI Taxonomy" id="39947"/>
    <lineage>
        <taxon>Eukaryota</taxon>
        <taxon>Viridiplantae</taxon>
        <taxon>Streptophyta</taxon>
        <taxon>Embryophyta</taxon>
        <taxon>Tracheophyta</taxon>
        <taxon>Spermatophyta</taxon>
        <taxon>Magnoliopsida</taxon>
        <taxon>Liliopsida</taxon>
        <taxon>Poales</taxon>
        <taxon>Poaceae</taxon>
        <taxon>BOP clade</taxon>
        <taxon>Oryzoideae</taxon>
        <taxon>Oryzeae</taxon>
        <taxon>Oryzinae</taxon>
        <taxon>Oryza</taxon>
        <taxon>Oryza sativa</taxon>
    </lineage>
</organism>
<evidence type="ECO:0000313" key="4">
    <source>
        <dbReference type="Proteomes" id="UP000000763"/>
    </source>
</evidence>
<accession>Q84YV3</accession>
<name>Q84YV3_ORYSJ</name>
<dbReference type="Proteomes" id="UP000000763">
    <property type="component" value="Chromosome 7"/>
</dbReference>
<reference evidence="3" key="5">
    <citation type="submission" date="2008-12" db="EMBL/GenBank/DDBJ databases">
        <title>Improved gene annotation of the rice (Oryza sativa) genomes.</title>
        <authorList>
            <person name="Wang J."/>
            <person name="Li R."/>
            <person name="Fan W."/>
            <person name="Huang Q."/>
            <person name="Zhang J."/>
            <person name="Zhou Y."/>
            <person name="Hu Y."/>
            <person name="Zi S."/>
            <person name="Li J."/>
            <person name="Ni P."/>
            <person name="Zheng H."/>
            <person name="Zhang Y."/>
            <person name="Zhao M."/>
            <person name="Hao Q."/>
            <person name="McDermott J."/>
            <person name="Samudrala R."/>
            <person name="Kristiansen K."/>
            <person name="Wong G.K.-S."/>
        </authorList>
    </citation>
    <scope>NUCLEOTIDE SEQUENCE</scope>
</reference>
<evidence type="ECO:0000313" key="2">
    <source>
        <dbReference type="EMBL" id="BAC57364.1"/>
    </source>
</evidence>
<reference evidence="4" key="2">
    <citation type="journal article" date="2005" name="Nature">
        <title>The map-based sequence of the rice genome.</title>
        <authorList>
            <consortium name="International rice genome sequencing project (IRGSP)"/>
            <person name="Matsumoto T."/>
            <person name="Wu J."/>
            <person name="Kanamori H."/>
            <person name="Katayose Y."/>
            <person name="Fujisawa M."/>
            <person name="Namiki N."/>
            <person name="Mizuno H."/>
            <person name="Yamamoto K."/>
            <person name="Antonio B.A."/>
            <person name="Baba T."/>
            <person name="Sakata K."/>
            <person name="Nagamura Y."/>
            <person name="Aoki H."/>
            <person name="Arikawa K."/>
            <person name="Arita K."/>
            <person name="Bito T."/>
            <person name="Chiden Y."/>
            <person name="Fujitsuka N."/>
            <person name="Fukunaka R."/>
            <person name="Hamada M."/>
            <person name="Harada C."/>
            <person name="Hayashi A."/>
            <person name="Hijishita S."/>
            <person name="Honda M."/>
            <person name="Hosokawa S."/>
            <person name="Ichikawa Y."/>
            <person name="Idonuma A."/>
            <person name="Iijima M."/>
            <person name="Ikeda M."/>
            <person name="Ikeno M."/>
            <person name="Ito K."/>
            <person name="Ito S."/>
            <person name="Ito T."/>
            <person name="Ito Y."/>
            <person name="Ito Y."/>
            <person name="Iwabuchi A."/>
            <person name="Kamiya K."/>
            <person name="Karasawa W."/>
            <person name="Kurita K."/>
            <person name="Katagiri S."/>
            <person name="Kikuta A."/>
            <person name="Kobayashi H."/>
            <person name="Kobayashi N."/>
            <person name="Machita K."/>
            <person name="Maehara T."/>
            <person name="Masukawa M."/>
            <person name="Mizubayashi T."/>
            <person name="Mukai Y."/>
            <person name="Nagasaki H."/>
            <person name="Nagata Y."/>
            <person name="Naito S."/>
            <person name="Nakashima M."/>
            <person name="Nakama Y."/>
            <person name="Nakamichi Y."/>
            <person name="Nakamura M."/>
            <person name="Meguro A."/>
            <person name="Negishi M."/>
            <person name="Ohta I."/>
            <person name="Ohta T."/>
            <person name="Okamoto M."/>
            <person name="Ono N."/>
            <person name="Saji S."/>
            <person name="Sakaguchi M."/>
            <person name="Sakai K."/>
            <person name="Shibata M."/>
            <person name="Shimokawa T."/>
            <person name="Song J."/>
            <person name="Takazaki Y."/>
            <person name="Terasawa K."/>
            <person name="Tsugane M."/>
            <person name="Tsuji K."/>
            <person name="Ueda S."/>
            <person name="Waki K."/>
            <person name="Yamagata H."/>
            <person name="Yamamoto M."/>
            <person name="Yamamoto S."/>
            <person name="Yamane H."/>
            <person name="Yoshiki S."/>
            <person name="Yoshihara R."/>
            <person name="Yukawa K."/>
            <person name="Zhong H."/>
            <person name="Yano M."/>
            <person name="Yuan Q."/>
            <person name="Ouyang S."/>
            <person name="Liu J."/>
            <person name="Jones K.M."/>
            <person name="Gansberger K."/>
            <person name="Moffat K."/>
            <person name="Hill J."/>
            <person name="Bera J."/>
            <person name="Fadrosh D."/>
            <person name="Jin S."/>
            <person name="Johri S."/>
            <person name="Kim M."/>
            <person name="Overton L."/>
            <person name="Reardon M."/>
            <person name="Tsitrin T."/>
            <person name="Vuong H."/>
            <person name="Weaver B."/>
            <person name="Ciecko A."/>
            <person name="Tallon L."/>
            <person name="Jackson J."/>
            <person name="Pai G."/>
            <person name="Aken S.V."/>
            <person name="Utterback T."/>
            <person name="Reidmuller S."/>
            <person name="Feldblyum T."/>
            <person name="Hsiao J."/>
            <person name="Zismann V."/>
            <person name="Iobst S."/>
            <person name="de Vazeille A.R."/>
            <person name="Buell C.R."/>
            <person name="Ying K."/>
            <person name="Li Y."/>
            <person name="Lu T."/>
            <person name="Huang Y."/>
            <person name="Zhao Q."/>
            <person name="Feng Q."/>
            <person name="Zhang L."/>
            <person name="Zhu J."/>
            <person name="Weng Q."/>
            <person name="Mu J."/>
            <person name="Lu Y."/>
            <person name="Fan D."/>
            <person name="Liu Y."/>
            <person name="Guan J."/>
            <person name="Zhang Y."/>
            <person name="Yu S."/>
            <person name="Liu X."/>
            <person name="Zhang Y."/>
            <person name="Hong G."/>
            <person name="Han B."/>
            <person name="Choisne N."/>
            <person name="Demange N."/>
            <person name="Orjeda G."/>
            <person name="Samain S."/>
            <person name="Cattolico L."/>
            <person name="Pelletier E."/>
            <person name="Couloux A."/>
            <person name="Segurens B."/>
            <person name="Wincker P."/>
            <person name="D'Hont A."/>
            <person name="Scarpelli C."/>
            <person name="Weissenbach J."/>
            <person name="Salanoubat M."/>
            <person name="Quetier F."/>
            <person name="Yu Y."/>
            <person name="Kim H.R."/>
            <person name="Rambo T."/>
            <person name="Currie J."/>
            <person name="Collura K."/>
            <person name="Luo M."/>
            <person name="Yang T."/>
            <person name="Ammiraju J.S.S."/>
            <person name="Engler F."/>
            <person name="Soderlund C."/>
            <person name="Wing R.A."/>
            <person name="Palmer L.E."/>
            <person name="de la Bastide M."/>
            <person name="Spiegel L."/>
            <person name="Nascimento L."/>
            <person name="Zutavern T."/>
            <person name="O'Shaughnessy A."/>
            <person name="Dike S."/>
            <person name="Dedhia N."/>
            <person name="Preston R."/>
            <person name="Balija V."/>
            <person name="McCombie W.R."/>
            <person name="Chow T."/>
            <person name="Chen H."/>
            <person name="Chung M."/>
            <person name="Chen C."/>
            <person name="Shaw J."/>
            <person name="Wu H."/>
            <person name="Hsiao K."/>
            <person name="Chao Y."/>
            <person name="Chu M."/>
            <person name="Cheng C."/>
            <person name="Hour A."/>
            <person name="Lee P."/>
            <person name="Lin S."/>
            <person name="Lin Y."/>
            <person name="Liou J."/>
            <person name="Liu S."/>
            <person name="Hsing Y."/>
            <person name="Raghuvanshi S."/>
            <person name="Mohanty A."/>
            <person name="Bharti A.K."/>
            <person name="Gaur A."/>
            <person name="Gupta V."/>
            <person name="Kumar D."/>
            <person name="Ravi V."/>
            <person name="Vij S."/>
            <person name="Kapur A."/>
            <person name="Khurana P."/>
            <person name="Khurana P."/>
            <person name="Khurana J.P."/>
            <person name="Tyagi A.K."/>
            <person name="Gaikwad K."/>
            <person name="Singh A."/>
            <person name="Dalal V."/>
            <person name="Srivastava S."/>
            <person name="Dixit A."/>
            <person name="Pal A.K."/>
            <person name="Ghazi I.A."/>
            <person name="Yadav M."/>
            <person name="Pandit A."/>
            <person name="Bhargava A."/>
            <person name="Sureshbabu K."/>
            <person name="Batra K."/>
            <person name="Sharma T.R."/>
            <person name="Mohapatra T."/>
            <person name="Singh N.K."/>
            <person name="Messing J."/>
            <person name="Nelson A.B."/>
            <person name="Fuks G."/>
            <person name="Kavchok S."/>
            <person name="Keizer G."/>
            <person name="Linton E."/>
            <person name="Llaca V."/>
            <person name="Song R."/>
            <person name="Tanyolac B."/>
            <person name="Young S."/>
            <person name="Ho-Il K."/>
            <person name="Hahn J.H."/>
            <person name="Sangsakoo G."/>
            <person name="Vanavichit A."/>
            <person name="de Mattos Luiz.A.T."/>
            <person name="Zimmer P.D."/>
            <person name="Malone G."/>
            <person name="Dellagostin O."/>
            <person name="de Oliveira A.C."/>
            <person name="Bevan M."/>
            <person name="Bancroft I."/>
            <person name="Minx P."/>
            <person name="Cordum H."/>
            <person name="Wilson R."/>
            <person name="Cheng Z."/>
            <person name="Jin W."/>
            <person name="Jiang J."/>
            <person name="Leong S.A."/>
            <person name="Iwama H."/>
            <person name="Gojobori T."/>
            <person name="Itoh T."/>
            <person name="Niimura Y."/>
            <person name="Fujii Y."/>
            <person name="Habara T."/>
            <person name="Sakai H."/>
            <person name="Sato Y."/>
            <person name="Wilson G."/>
            <person name="Kumar K."/>
            <person name="McCouch S."/>
            <person name="Juretic N."/>
            <person name="Hoen D."/>
            <person name="Wright S."/>
            <person name="Bruskiewich R."/>
            <person name="Bureau T."/>
            <person name="Miyao A."/>
            <person name="Hirochika H."/>
            <person name="Nishikawa T."/>
            <person name="Kadowaki K."/>
            <person name="Sugiura M."/>
            <person name="Burr B."/>
            <person name="Sasaki T."/>
        </authorList>
    </citation>
    <scope>NUCLEOTIDE SEQUENCE [LARGE SCALE GENOMIC DNA]</scope>
    <source>
        <strain evidence="4">cv. Nipponbare</strain>
    </source>
</reference>
<reference evidence="3" key="3">
    <citation type="journal article" date="2005" name="PLoS Biol.">
        <title>The genomes of Oryza sativa: a history of duplications.</title>
        <authorList>
            <person name="Yu J."/>
            <person name="Wang J."/>
            <person name="Lin W."/>
            <person name="Li S."/>
            <person name="Li H."/>
            <person name="Zhou J."/>
            <person name="Ni P."/>
            <person name="Dong W."/>
            <person name="Hu S."/>
            <person name="Zeng C."/>
            <person name="Zhang J."/>
            <person name="Zhang Y."/>
            <person name="Li R."/>
            <person name="Xu Z."/>
            <person name="Li S."/>
            <person name="Li X."/>
            <person name="Zheng H."/>
            <person name="Cong L."/>
            <person name="Lin L."/>
            <person name="Yin J."/>
            <person name="Geng J."/>
            <person name="Li G."/>
            <person name="Shi J."/>
            <person name="Liu J."/>
            <person name="Lv H."/>
            <person name="Li J."/>
            <person name="Wang J."/>
            <person name="Deng Y."/>
            <person name="Ran L."/>
            <person name="Shi X."/>
            <person name="Wang X."/>
            <person name="Wu Q."/>
            <person name="Li C."/>
            <person name="Ren X."/>
            <person name="Wang J."/>
            <person name="Wang X."/>
            <person name="Li D."/>
            <person name="Liu D."/>
            <person name="Zhang X."/>
            <person name="Ji Z."/>
            <person name="Zhao W."/>
            <person name="Sun Y."/>
            <person name="Zhang Z."/>
            <person name="Bao J."/>
            <person name="Han Y."/>
            <person name="Dong L."/>
            <person name="Ji J."/>
            <person name="Chen P."/>
            <person name="Wu S."/>
            <person name="Liu J."/>
            <person name="Xiao Y."/>
            <person name="Bu D."/>
            <person name="Tan J."/>
            <person name="Yang L."/>
            <person name="Ye C."/>
            <person name="Zhang J."/>
            <person name="Xu J."/>
            <person name="Zhou Y."/>
            <person name="Yu Y."/>
            <person name="Zhang B."/>
            <person name="Zhuang S."/>
            <person name="Wei H."/>
            <person name="Liu B."/>
            <person name="Lei M."/>
            <person name="Yu H."/>
            <person name="Li Y."/>
            <person name="Xu H."/>
            <person name="Wei S."/>
            <person name="He X."/>
            <person name="Fang L."/>
            <person name="Zhang Z."/>
            <person name="Zhang Y."/>
            <person name="Huang X."/>
            <person name="Su Z."/>
            <person name="Tong W."/>
            <person name="Li J."/>
            <person name="Tong Z."/>
            <person name="Li S."/>
            <person name="Ye J."/>
            <person name="Wang L."/>
            <person name="Fang L."/>
            <person name="Lei T."/>
            <person name="Chen C."/>
            <person name="Chen H."/>
            <person name="Xu Z."/>
            <person name="Li H."/>
            <person name="Huang H."/>
            <person name="Zhang F."/>
            <person name="Xu H."/>
            <person name="Li N."/>
            <person name="Zhao C."/>
            <person name="Li S."/>
            <person name="Dong L."/>
            <person name="Huang Y."/>
            <person name="Li L."/>
            <person name="Xi Y."/>
            <person name="Qi Q."/>
            <person name="Li W."/>
            <person name="Zhang B."/>
            <person name="Hu W."/>
            <person name="Zhang Y."/>
            <person name="Tian X."/>
            <person name="Jiao Y."/>
            <person name="Liang X."/>
            <person name="Jin J."/>
            <person name="Gao L."/>
            <person name="Zheng W."/>
            <person name="Hao B."/>
            <person name="Liu S."/>
            <person name="Wang W."/>
            <person name="Yuan L."/>
            <person name="Cao M."/>
            <person name="McDermott J."/>
            <person name="Samudrala R."/>
            <person name="Wang J."/>
            <person name="Wong G.K."/>
            <person name="Yang H."/>
        </authorList>
    </citation>
    <scope>NUCLEOTIDE SEQUENCE [LARGE SCALE GENOMIC DNA]</scope>
</reference>
<dbReference type="EMBL" id="CM000144">
    <property type="protein sequence ID" value="EEE66562.1"/>
    <property type="molecule type" value="Genomic_DNA"/>
</dbReference>
<dbReference type="AlphaFoldDB" id="Q84YV3"/>
<dbReference type="Proteomes" id="UP000007752">
    <property type="component" value="Chromosome 7"/>
</dbReference>
<evidence type="ECO:0000256" key="1">
    <source>
        <dbReference type="SAM" id="MobiDB-lite"/>
    </source>
</evidence>
<gene>
    <name evidence="3" type="ORF">OsJ_23085</name>
    <name evidence="2" type="ORF">OSJNBa0077B15.145</name>
</gene>
<proteinExistence type="predicted"/>
<evidence type="ECO:0000313" key="3">
    <source>
        <dbReference type="EMBL" id="EEE66562.1"/>
    </source>
</evidence>
<protein>
    <submittedName>
        <fullName evidence="3">Uncharacterized protein</fullName>
    </submittedName>
</protein>
<sequence length="58" mass="6195">MRKKTAVAVKEDSDGKQEMESPPGAPAHSHTLKHCRMWKKTWAWAWTMGGGGGGDGGG</sequence>
<reference evidence="2" key="1">
    <citation type="submission" date="2002-06" db="EMBL/GenBank/DDBJ databases">
        <title>Oryza sativa nipponbare(GA3) genomic DNA, chromosome 7, BAC clone:OSJNBa0077B15.</title>
        <authorList>
            <person name="Sasaki T."/>
            <person name="Matsumoto T."/>
            <person name="Katayose Y."/>
        </authorList>
    </citation>
    <scope>NUCLEOTIDE SEQUENCE</scope>
</reference>
<accession>B9FVH5</accession>